<comment type="caution">
    <text evidence="1">The sequence shown here is derived from an EMBL/GenBank/DDBJ whole genome shotgun (WGS) entry which is preliminary data.</text>
</comment>
<reference evidence="1" key="1">
    <citation type="submission" date="2021-12" db="EMBL/GenBank/DDBJ databases">
        <authorList>
            <person name="Rodrigo-Torres L."/>
            <person name="Arahal R. D."/>
            <person name="Lucena T."/>
        </authorList>
    </citation>
    <scope>NUCLEOTIDE SEQUENCE</scope>
    <source>
        <strain evidence="1">CECT 8419</strain>
    </source>
</reference>
<proteinExistence type="predicted"/>
<evidence type="ECO:0008006" key="3">
    <source>
        <dbReference type="Google" id="ProtNLM"/>
    </source>
</evidence>
<dbReference type="EMBL" id="CAKLPZ010000004">
    <property type="protein sequence ID" value="CAH1001987.1"/>
    <property type="molecule type" value="Genomic_DNA"/>
</dbReference>
<evidence type="ECO:0000313" key="2">
    <source>
        <dbReference type="Proteomes" id="UP000837803"/>
    </source>
</evidence>
<dbReference type="InterPro" id="IPR009858">
    <property type="entry name" value="DUF1415"/>
</dbReference>
<evidence type="ECO:0000313" key="1">
    <source>
        <dbReference type="EMBL" id="CAH1001987.1"/>
    </source>
</evidence>
<dbReference type="RefSeq" id="WP_238751847.1">
    <property type="nucleotide sequence ID" value="NZ_CAKLPZ010000004.1"/>
</dbReference>
<dbReference type="Proteomes" id="UP000837803">
    <property type="component" value="Unassembled WGS sequence"/>
</dbReference>
<name>A0ABM9B407_9BACT</name>
<organism evidence="1 2">
    <name type="scientific">Neolewinella maritima</name>
    <dbReference type="NCBI Taxonomy" id="1383882"/>
    <lineage>
        <taxon>Bacteria</taxon>
        <taxon>Pseudomonadati</taxon>
        <taxon>Bacteroidota</taxon>
        <taxon>Saprospiria</taxon>
        <taxon>Saprospirales</taxon>
        <taxon>Lewinellaceae</taxon>
        <taxon>Neolewinella</taxon>
    </lineage>
</organism>
<accession>A0ABM9B407</accession>
<gene>
    <name evidence="1" type="ORF">LEM8419_02902</name>
</gene>
<keyword evidence="2" id="KW-1185">Reference proteome</keyword>
<sequence>MSPSQRTLQWVEDFVIKLQLCPFAARPHREQRVVCIACTLPDVPSAFYWAGAQVQQFVQQDAVDVETTLLVFTEVLSEFEAFLDFIEEIQLLLDESGGSELVQLAHFHPHYVFAEQPADDPANATNRSPYPTLQLLRVAQVAKAVAAYPDPEKIPERNATLLRQRKV</sequence>
<dbReference type="Pfam" id="PF07209">
    <property type="entry name" value="DUF1415"/>
    <property type="match status" value="1"/>
</dbReference>
<protein>
    <recommendedName>
        <fullName evidence="3">DUF1415 domain-containing protein</fullName>
    </recommendedName>
</protein>